<dbReference type="InterPro" id="IPR004276">
    <property type="entry name" value="GlycoTrans_28_N"/>
</dbReference>
<dbReference type="CDD" id="cd03785">
    <property type="entry name" value="GT28_MurG"/>
    <property type="match status" value="1"/>
</dbReference>
<dbReference type="SUPFAM" id="SSF53756">
    <property type="entry name" value="UDP-Glycosyltransferase/glycogen phosphorylase"/>
    <property type="match status" value="1"/>
</dbReference>
<feature type="binding site" evidence="10">
    <location>
        <position position="288"/>
    </location>
    <ligand>
        <name>UDP-N-acetyl-alpha-D-glucosamine</name>
        <dbReference type="ChEBI" id="CHEBI:57705"/>
    </ligand>
</feature>
<dbReference type="GO" id="GO:0051991">
    <property type="term" value="F:UDP-N-acetyl-D-glucosamine:N-acetylmuramoyl-L-alanyl-D-glutamyl-meso-2,6-diaminopimelyl-D-alanyl-D-alanine-diphosphoundecaprenol 4-beta-N-acetylglucosaminlytransferase activity"/>
    <property type="evidence" value="ECO:0007669"/>
    <property type="project" value="RHEA"/>
</dbReference>
<evidence type="ECO:0000259" key="12">
    <source>
        <dbReference type="Pfam" id="PF03033"/>
    </source>
</evidence>
<dbReference type="Proteomes" id="UP000177907">
    <property type="component" value="Unassembled WGS sequence"/>
</dbReference>
<dbReference type="GO" id="GO:0008360">
    <property type="term" value="P:regulation of cell shape"/>
    <property type="evidence" value="ECO:0007669"/>
    <property type="project" value="UniProtKB-KW"/>
</dbReference>
<evidence type="ECO:0000256" key="4">
    <source>
        <dbReference type="ARBA" id="ARBA00022679"/>
    </source>
</evidence>
<sequence>MKIILSGGGTLGPVVPLLAIAEIYKRHNSGAEFIWVGTKNGPEKELVKESGLSFYTIIAGKWRRYFSLWNIIDIFKIILAFFNSLFFLWQEKPDLLISGGGFVSVPLHWAGWLLGIPTWIHQQDVVPGLANRLMARAADKITTALQETVSKFPAHKTQWLGNPARDLTCDVAQGRKQFGLSATGPVIFALGGGTGSMTVNKLIMESVGGWPRDYEVIHLIGRERPAELNERAVNVFSNYHVYKFFTSEMSSAYAAADVVVARAGFATITELAALKKAAILIPMNGTHQEENVKKLSSQNAVLALDETHDSGLKLTQMVKELINNPDKRASLGQRLHEVLPIAKPEQVIKIIEELVAN</sequence>
<comment type="subcellular location">
    <subcellularLocation>
        <location evidence="10">Cell membrane</location>
        <topology evidence="10">Peripheral membrane protein</topology>
        <orientation evidence="10">Cytoplasmic side</orientation>
    </subcellularLocation>
</comment>
<evidence type="ECO:0000259" key="13">
    <source>
        <dbReference type="Pfam" id="PF04101"/>
    </source>
</evidence>
<dbReference type="Gene3D" id="3.40.50.2000">
    <property type="entry name" value="Glycogen Phosphorylase B"/>
    <property type="match status" value="2"/>
</dbReference>
<evidence type="ECO:0000256" key="8">
    <source>
        <dbReference type="ARBA" id="ARBA00023306"/>
    </source>
</evidence>
<dbReference type="Pfam" id="PF04101">
    <property type="entry name" value="Glyco_tran_28_C"/>
    <property type="match status" value="1"/>
</dbReference>
<keyword evidence="8 10" id="KW-0131">Cell cycle</keyword>
<feature type="domain" description="Glycosyltransferase family 28 N-terminal" evidence="12">
    <location>
        <begin position="3"/>
        <end position="142"/>
    </location>
</feature>
<dbReference type="InterPro" id="IPR007235">
    <property type="entry name" value="Glyco_trans_28_C"/>
</dbReference>
<comment type="caution">
    <text evidence="10">Lacks conserved residue(s) required for the propagation of feature annotation.</text>
</comment>
<evidence type="ECO:0000256" key="5">
    <source>
        <dbReference type="ARBA" id="ARBA00022960"/>
    </source>
</evidence>
<dbReference type="HAMAP" id="MF_00033">
    <property type="entry name" value="MurG"/>
    <property type="match status" value="1"/>
</dbReference>
<dbReference type="InterPro" id="IPR006009">
    <property type="entry name" value="GlcNAc_MurG"/>
</dbReference>
<comment type="function">
    <text evidence="10">Cell wall formation. Catalyzes the transfer of a GlcNAc subunit on undecaprenyl-pyrophosphoryl-MurNAc-pentapeptide (lipid intermediate I) to form undecaprenyl-pyrophosphoryl-MurNAc-(pentapeptide)GlcNAc (lipid intermediate II).</text>
</comment>
<dbReference type="GO" id="GO:0005886">
    <property type="term" value="C:plasma membrane"/>
    <property type="evidence" value="ECO:0007669"/>
    <property type="project" value="UniProtKB-SubCell"/>
</dbReference>
<keyword evidence="4 10" id="KW-0808">Transferase</keyword>
<dbReference type="GO" id="GO:0051301">
    <property type="term" value="P:cell division"/>
    <property type="evidence" value="ECO:0007669"/>
    <property type="project" value="UniProtKB-KW"/>
</dbReference>
<keyword evidence="2 10" id="KW-0132">Cell division</keyword>
<reference evidence="14 15" key="1">
    <citation type="journal article" date="2016" name="Nat. Commun.">
        <title>Thousands of microbial genomes shed light on interconnected biogeochemical processes in an aquifer system.</title>
        <authorList>
            <person name="Anantharaman K."/>
            <person name="Brown C.T."/>
            <person name="Hug L.A."/>
            <person name="Sharon I."/>
            <person name="Castelle C.J."/>
            <person name="Probst A.J."/>
            <person name="Thomas B.C."/>
            <person name="Singh A."/>
            <person name="Wilkins M.J."/>
            <person name="Karaoz U."/>
            <person name="Brodie E.L."/>
            <person name="Williams K.H."/>
            <person name="Hubbard S.S."/>
            <person name="Banfield J.F."/>
        </authorList>
    </citation>
    <scope>NUCLEOTIDE SEQUENCE [LARGE SCALE GENOMIC DNA]</scope>
</reference>
<comment type="similarity">
    <text evidence="10">Belongs to the glycosyltransferase 28 family. MurG subfamily.</text>
</comment>
<keyword evidence="7 10" id="KW-0472">Membrane</keyword>
<feature type="binding site" evidence="10">
    <location>
        <position position="165"/>
    </location>
    <ligand>
        <name>UDP-N-acetyl-alpha-D-glucosamine</name>
        <dbReference type="ChEBI" id="CHEBI:57705"/>
    </ligand>
</feature>
<dbReference type="PANTHER" id="PTHR21015">
    <property type="entry name" value="UDP-N-ACETYLGLUCOSAMINE--N-ACETYLMURAMYL-(PENTAPEPTIDE) PYROPHOSPHORYL-UNDECAPRENOL N-ACETYLGLUCOSAMINE TRANSFERASE 1"/>
    <property type="match status" value="1"/>
</dbReference>
<evidence type="ECO:0000256" key="2">
    <source>
        <dbReference type="ARBA" id="ARBA00022618"/>
    </source>
</evidence>
<evidence type="ECO:0000313" key="15">
    <source>
        <dbReference type="Proteomes" id="UP000177907"/>
    </source>
</evidence>
<dbReference type="STRING" id="1798704.A3J93_00740"/>
<keyword evidence="6 10" id="KW-0573">Peptidoglycan synthesis</keyword>
<evidence type="ECO:0000256" key="3">
    <source>
        <dbReference type="ARBA" id="ARBA00022676"/>
    </source>
</evidence>
<evidence type="ECO:0000256" key="9">
    <source>
        <dbReference type="ARBA" id="ARBA00023316"/>
    </source>
</evidence>
<gene>
    <name evidence="10" type="primary">murG</name>
    <name evidence="14" type="ORF">A3J93_00740</name>
</gene>
<evidence type="ECO:0000256" key="7">
    <source>
        <dbReference type="ARBA" id="ARBA00023136"/>
    </source>
</evidence>
<feature type="domain" description="Glycosyl transferase family 28 C-terminal" evidence="13">
    <location>
        <begin position="186"/>
        <end position="330"/>
    </location>
</feature>
<accession>A0A1F6NXF8</accession>
<dbReference type="GO" id="GO:0005975">
    <property type="term" value="P:carbohydrate metabolic process"/>
    <property type="evidence" value="ECO:0007669"/>
    <property type="project" value="InterPro"/>
</dbReference>
<dbReference type="Pfam" id="PF03033">
    <property type="entry name" value="Glyco_transf_28"/>
    <property type="match status" value="1"/>
</dbReference>
<evidence type="ECO:0000256" key="11">
    <source>
        <dbReference type="SAM" id="Phobius"/>
    </source>
</evidence>
<evidence type="ECO:0000313" key="14">
    <source>
        <dbReference type="EMBL" id="OGH88612.1"/>
    </source>
</evidence>
<dbReference type="PANTHER" id="PTHR21015:SF27">
    <property type="entry name" value="UDP-N-ACETYLGLUCOSAMINE--N-ACETYLMURAMYL-(PENTAPEPTIDE) PYROPHOSPHORYL-UNDECAPRENOL N-ACETYLGLUCOSAMINE TRANSFERASE"/>
    <property type="match status" value="1"/>
</dbReference>
<keyword evidence="3 10" id="KW-0328">Glycosyltransferase</keyword>
<dbReference type="GO" id="GO:0050511">
    <property type="term" value="F:undecaprenyldiphospho-muramoylpentapeptide beta-N-acetylglucosaminyltransferase activity"/>
    <property type="evidence" value="ECO:0007669"/>
    <property type="project" value="UniProtKB-UniRule"/>
</dbReference>
<dbReference type="UniPathway" id="UPA00219"/>
<feature type="transmembrane region" description="Helical" evidence="11">
    <location>
        <begin position="68"/>
        <end position="89"/>
    </location>
</feature>
<comment type="catalytic activity">
    <reaction evidence="10">
        <text>di-trans,octa-cis-undecaprenyl diphospho-N-acetyl-alpha-D-muramoyl-L-alanyl-D-glutamyl-meso-2,6-diaminopimeloyl-D-alanyl-D-alanine + UDP-N-acetyl-alpha-D-glucosamine = di-trans,octa-cis-undecaprenyl diphospho-[N-acetyl-alpha-D-glucosaminyl-(1-&gt;4)]-N-acetyl-alpha-D-muramoyl-L-alanyl-D-glutamyl-meso-2,6-diaminopimeloyl-D-alanyl-D-alanine + UDP + H(+)</text>
        <dbReference type="Rhea" id="RHEA:31227"/>
        <dbReference type="ChEBI" id="CHEBI:15378"/>
        <dbReference type="ChEBI" id="CHEBI:57705"/>
        <dbReference type="ChEBI" id="CHEBI:58223"/>
        <dbReference type="ChEBI" id="CHEBI:61387"/>
        <dbReference type="ChEBI" id="CHEBI:61388"/>
        <dbReference type="EC" id="2.4.1.227"/>
    </reaction>
</comment>
<dbReference type="GO" id="GO:0071555">
    <property type="term" value="P:cell wall organization"/>
    <property type="evidence" value="ECO:0007669"/>
    <property type="project" value="UniProtKB-KW"/>
</dbReference>
<comment type="pathway">
    <text evidence="10">Cell wall biogenesis; peptidoglycan biosynthesis.</text>
</comment>
<dbReference type="AlphaFoldDB" id="A0A1F6NXF8"/>
<protein>
    <recommendedName>
        <fullName evidence="10">UDP-N-acetylglucosamine--N-acetylmuramyl-(pentapeptide) pyrophosphoryl-undecaprenol N-acetylglucosamine transferase</fullName>
        <ecNumber evidence="10">2.4.1.227</ecNumber>
    </recommendedName>
    <alternativeName>
        <fullName evidence="10">Undecaprenyl-PP-MurNAc-pentapeptide-UDPGlcNAc GlcNAc transferase</fullName>
    </alternativeName>
</protein>
<keyword evidence="9 10" id="KW-0961">Cell wall biogenesis/degradation</keyword>
<keyword evidence="11" id="KW-0812">Transmembrane</keyword>
<organism evidence="14 15">
    <name type="scientific">Candidatus Magasanikbacteria bacterium RIFOXYC2_FULL_42_28</name>
    <dbReference type="NCBI Taxonomy" id="1798704"/>
    <lineage>
        <taxon>Bacteria</taxon>
        <taxon>Candidatus Magasanikiibacteriota</taxon>
    </lineage>
</organism>
<dbReference type="GO" id="GO:0009252">
    <property type="term" value="P:peptidoglycan biosynthetic process"/>
    <property type="evidence" value="ECO:0007669"/>
    <property type="project" value="UniProtKB-UniRule"/>
</dbReference>
<keyword evidence="1 10" id="KW-1003">Cell membrane</keyword>
<evidence type="ECO:0000256" key="1">
    <source>
        <dbReference type="ARBA" id="ARBA00022475"/>
    </source>
</evidence>
<comment type="caution">
    <text evidence="14">The sequence shown here is derived from an EMBL/GenBank/DDBJ whole genome shotgun (WGS) entry which is preliminary data.</text>
</comment>
<keyword evidence="5 10" id="KW-0133">Cell shape</keyword>
<evidence type="ECO:0000256" key="10">
    <source>
        <dbReference type="HAMAP-Rule" id="MF_00033"/>
    </source>
</evidence>
<proteinExistence type="inferred from homology"/>
<dbReference type="EMBL" id="MFQZ01000001">
    <property type="protein sequence ID" value="OGH88612.1"/>
    <property type="molecule type" value="Genomic_DNA"/>
</dbReference>
<evidence type="ECO:0000256" key="6">
    <source>
        <dbReference type="ARBA" id="ARBA00022984"/>
    </source>
</evidence>
<name>A0A1F6NXF8_9BACT</name>
<keyword evidence="11" id="KW-1133">Transmembrane helix</keyword>
<dbReference type="EC" id="2.4.1.227" evidence="10"/>